<dbReference type="GO" id="GO:0016151">
    <property type="term" value="F:nickel cation binding"/>
    <property type="evidence" value="ECO:0007669"/>
    <property type="project" value="UniProtKB-UniRule"/>
</dbReference>
<dbReference type="PANTHER" id="PTHR33620:SF1">
    <property type="entry name" value="UREASE ACCESSORY PROTEIN F"/>
    <property type="match status" value="1"/>
</dbReference>
<evidence type="ECO:0000256" key="2">
    <source>
        <dbReference type="ARBA" id="ARBA00023186"/>
    </source>
</evidence>
<evidence type="ECO:0000313" key="5">
    <source>
        <dbReference type="Proteomes" id="UP000318483"/>
    </source>
</evidence>
<dbReference type="InterPro" id="IPR002639">
    <property type="entry name" value="UreF"/>
</dbReference>
<keyword evidence="2 3" id="KW-0143">Chaperone</keyword>
<keyword evidence="3" id="KW-0963">Cytoplasm</keyword>
<gene>
    <name evidence="3" type="primary">ureF</name>
    <name evidence="4" type="ORF">FPZ52_04570</name>
</gene>
<evidence type="ECO:0000313" key="4">
    <source>
        <dbReference type="EMBL" id="QDY68971.1"/>
    </source>
</evidence>
<dbReference type="PIRSF" id="PIRSF009467">
    <property type="entry name" value="Ureas_acces_UreF"/>
    <property type="match status" value="1"/>
</dbReference>
<dbReference type="PANTHER" id="PTHR33620">
    <property type="entry name" value="UREASE ACCESSORY PROTEIN F"/>
    <property type="match status" value="1"/>
</dbReference>
<protein>
    <recommendedName>
        <fullName evidence="3">Urease accessory protein UreF</fullName>
    </recommendedName>
</protein>
<organism evidence="4 5">
    <name type="scientific">Qingshengfaniella alkalisoli</name>
    <dbReference type="NCBI Taxonomy" id="2599296"/>
    <lineage>
        <taxon>Bacteria</taxon>
        <taxon>Pseudomonadati</taxon>
        <taxon>Pseudomonadota</taxon>
        <taxon>Alphaproteobacteria</taxon>
        <taxon>Rhodobacterales</taxon>
        <taxon>Paracoccaceae</taxon>
        <taxon>Qingshengfaniella</taxon>
    </lineage>
</organism>
<comment type="subcellular location">
    <subcellularLocation>
        <location evidence="3">Cytoplasm</location>
    </subcellularLocation>
</comment>
<dbReference type="Proteomes" id="UP000318483">
    <property type="component" value="Chromosome"/>
</dbReference>
<dbReference type="Pfam" id="PF01730">
    <property type="entry name" value="UreF"/>
    <property type="match status" value="1"/>
</dbReference>
<keyword evidence="5" id="KW-1185">Reference proteome</keyword>
<dbReference type="Gene3D" id="1.10.4190.10">
    <property type="entry name" value="Urease accessory protein UreF"/>
    <property type="match status" value="1"/>
</dbReference>
<dbReference type="GO" id="GO:0005737">
    <property type="term" value="C:cytoplasm"/>
    <property type="evidence" value="ECO:0007669"/>
    <property type="project" value="UniProtKB-SubCell"/>
</dbReference>
<dbReference type="KEGG" id="lit:FPZ52_04570"/>
<comment type="subunit">
    <text evidence="3">UreD, UreF and UreG form a complex that acts as a GTP-hydrolysis-dependent molecular chaperone, activating the urease apoprotein by helping to assemble the nickel containing metallocenter of UreC. The UreE protein probably delivers the nickel.</text>
</comment>
<accession>A0A5B8IVS1</accession>
<comment type="function">
    <text evidence="3">Required for maturation of urease via the functional incorporation of the urease nickel metallocenter.</text>
</comment>
<name>A0A5B8IVS1_9RHOB</name>
<dbReference type="AlphaFoldDB" id="A0A5B8IVS1"/>
<dbReference type="InterPro" id="IPR038277">
    <property type="entry name" value="UreF_sf"/>
</dbReference>
<dbReference type="RefSeq" id="WP_146364128.1">
    <property type="nucleotide sequence ID" value="NZ_CP042261.1"/>
</dbReference>
<reference evidence="4 5" key="1">
    <citation type="submission" date="2019-07" db="EMBL/GenBank/DDBJ databases">
        <title>Litoreibacter alkalisoli sp. nov., isolated from saline-alkaline soil.</title>
        <authorList>
            <person name="Wang S."/>
            <person name="Xu L."/>
            <person name="Xing Y.-T."/>
            <person name="Sun J.-Q."/>
        </authorList>
    </citation>
    <scope>NUCLEOTIDE SEQUENCE [LARGE SCALE GENOMIC DNA]</scope>
    <source>
        <strain evidence="4 5">LN3S51</strain>
    </source>
</reference>
<dbReference type="HAMAP" id="MF_01385">
    <property type="entry name" value="UreF"/>
    <property type="match status" value="1"/>
</dbReference>
<dbReference type="EMBL" id="CP042261">
    <property type="protein sequence ID" value="QDY68971.1"/>
    <property type="molecule type" value="Genomic_DNA"/>
</dbReference>
<comment type="similarity">
    <text evidence="3">Belongs to the UreF family.</text>
</comment>
<sequence length="214" mass="22987">MSTDSEDLLTLTQWLSPGFPIGSFAYSHGLDWQVDAGAVSDAEDLRSWLRSTLRNGAAFNDGVILAMAHRGDCEVAELISTARALAASKERLTETLDQGRAFLRLTNDILGTKIAETPLPVAVGLQARNLAVETEQVVALYLQAFISNLVTIAVRIVPLGQTAGQQVLFALRADISQTAVHCAQGTLDDLGSCVLLSDLASIQHETQPVRLFLT</sequence>
<keyword evidence="1 3" id="KW-0996">Nickel insertion</keyword>
<evidence type="ECO:0000256" key="3">
    <source>
        <dbReference type="HAMAP-Rule" id="MF_01385"/>
    </source>
</evidence>
<dbReference type="OrthoDB" id="9798772at2"/>
<evidence type="ECO:0000256" key="1">
    <source>
        <dbReference type="ARBA" id="ARBA00022988"/>
    </source>
</evidence>
<proteinExistence type="inferred from homology"/>